<dbReference type="EMBL" id="CP011267">
    <property type="protein sequence ID" value="AKG92400.1"/>
    <property type="molecule type" value="Genomic_DNA"/>
</dbReference>
<dbReference type="InParanoid" id="A0A0F7IJJ6"/>
<dbReference type="RefSeq" id="WP_048094326.1">
    <property type="nucleotide sequence ID" value="NZ_CP011267.1"/>
</dbReference>
<keyword evidence="2" id="KW-1185">Reference proteome</keyword>
<proteinExistence type="predicted"/>
<protein>
    <submittedName>
        <fullName evidence="1">Uncharacterized protein</fullName>
    </submittedName>
</protein>
<accession>A0A0F7IJJ6</accession>
<evidence type="ECO:0000313" key="2">
    <source>
        <dbReference type="Proteomes" id="UP000034723"/>
    </source>
</evidence>
<sequence length="86" mass="9623">MTDFLSASPLLILAALAAVSWLTESRAVKLITLLFFFGYPLVQGKTVMPGFDLNQVLDFILNTVNYWLSEALNALVEYIKQKISLL</sequence>
<dbReference type="STRING" id="113653.GAH_00244"/>
<organism evidence="1 2">
    <name type="scientific">Geoglobus ahangari</name>
    <dbReference type="NCBI Taxonomy" id="113653"/>
    <lineage>
        <taxon>Archaea</taxon>
        <taxon>Methanobacteriati</taxon>
        <taxon>Methanobacteriota</taxon>
        <taxon>Archaeoglobi</taxon>
        <taxon>Archaeoglobales</taxon>
        <taxon>Archaeoglobaceae</taxon>
        <taxon>Geoglobus</taxon>
    </lineage>
</organism>
<dbReference type="KEGG" id="gah:GAH_00244"/>
<dbReference type="Proteomes" id="UP000034723">
    <property type="component" value="Chromosome"/>
</dbReference>
<evidence type="ECO:0000313" key="1">
    <source>
        <dbReference type="EMBL" id="AKG92400.1"/>
    </source>
</evidence>
<gene>
    <name evidence="1" type="ORF">GAH_00244</name>
</gene>
<dbReference type="HOGENOM" id="CLU_2490308_0_0_2"/>
<dbReference type="AlphaFoldDB" id="A0A0F7IJJ6"/>
<name>A0A0F7IJJ6_9EURY</name>
<dbReference type="GeneID" id="24802831"/>
<reference evidence="1 2" key="1">
    <citation type="submission" date="2015-04" db="EMBL/GenBank/DDBJ databases">
        <title>The complete genome sequence of the hyperthermophilic, obligate iron-reducing archaeon Geoglobus ahangari strain 234T.</title>
        <authorList>
            <person name="Manzella M.P."/>
            <person name="Holmes D.E."/>
            <person name="Rocheleau J.M."/>
            <person name="Chung A."/>
            <person name="Reguera G."/>
            <person name="Kashefi K."/>
        </authorList>
    </citation>
    <scope>NUCLEOTIDE SEQUENCE [LARGE SCALE GENOMIC DNA]</scope>
    <source>
        <strain evidence="1 2">234</strain>
    </source>
</reference>